<dbReference type="EMBL" id="ML213591">
    <property type="protein sequence ID" value="TFK43945.1"/>
    <property type="molecule type" value="Genomic_DNA"/>
</dbReference>
<evidence type="ECO:0000259" key="1">
    <source>
        <dbReference type="PROSITE" id="PS50097"/>
    </source>
</evidence>
<gene>
    <name evidence="2" type="ORF">BDQ12DRAFT_695932</name>
</gene>
<sequence length="277" mass="31105">MSRSLSSYQFNAPDADTILLSGELECPTEFHVHRFILSAASPFFQDMFGLPQPSTLLKSKPVIPVSEHSDVLDTLLRFVYPVPDPIISSLDELVPVLAAALKYDLSYPTSAVRQLLISPRFVSTAPIRVYAIACRFDLDDEAKIASRHTLSVNILDAPLCDDLKHITAYSYHRLLDLHRKRGAAAIRLLKIPDNIKCMQCNGSAFTMHGSPKWWWEFERMAKEELTVRPCSDVIFGMEFLDRAACESKCPRCSGSILDSWRFLMELKAAIDALPATI</sequence>
<dbReference type="STRING" id="68775.A0A5C3MH12"/>
<dbReference type="Proteomes" id="UP000308652">
    <property type="component" value="Unassembled WGS sequence"/>
</dbReference>
<proteinExistence type="predicted"/>
<evidence type="ECO:0000313" key="2">
    <source>
        <dbReference type="EMBL" id="TFK43945.1"/>
    </source>
</evidence>
<dbReference type="Pfam" id="PF00651">
    <property type="entry name" value="BTB"/>
    <property type="match status" value="1"/>
</dbReference>
<dbReference type="Gene3D" id="3.30.710.10">
    <property type="entry name" value="Potassium Channel Kv1.1, Chain A"/>
    <property type="match status" value="1"/>
</dbReference>
<dbReference type="InterPro" id="IPR000210">
    <property type="entry name" value="BTB/POZ_dom"/>
</dbReference>
<dbReference type="AlphaFoldDB" id="A0A5C3MH12"/>
<dbReference type="SUPFAM" id="SSF54695">
    <property type="entry name" value="POZ domain"/>
    <property type="match status" value="1"/>
</dbReference>
<protein>
    <recommendedName>
        <fullName evidence="1">BTB domain-containing protein</fullName>
    </recommendedName>
</protein>
<feature type="domain" description="BTB" evidence="1">
    <location>
        <begin position="15"/>
        <end position="80"/>
    </location>
</feature>
<keyword evidence="3" id="KW-1185">Reference proteome</keyword>
<dbReference type="SMART" id="SM00225">
    <property type="entry name" value="BTB"/>
    <property type="match status" value="1"/>
</dbReference>
<evidence type="ECO:0000313" key="3">
    <source>
        <dbReference type="Proteomes" id="UP000308652"/>
    </source>
</evidence>
<reference evidence="2 3" key="1">
    <citation type="journal article" date="2019" name="Nat. Ecol. Evol.">
        <title>Megaphylogeny resolves global patterns of mushroom evolution.</title>
        <authorList>
            <person name="Varga T."/>
            <person name="Krizsan K."/>
            <person name="Foldi C."/>
            <person name="Dima B."/>
            <person name="Sanchez-Garcia M."/>
            <person name="Sanchez-Ramirez S."/>
            <person name="Szollosi G.J."/>
            <person name="Szarkandi J.G."/>
            <person name="Papp V."/>
            <person name="Albert L."/>
            <person name="Andreopoulos W."/>
            <person name="Angelini C."/>
            <person name="Antonin V."/>
            <person name="Barry K.W."/>
            <person name="Bougher N.L."/>
            <person name="Buchanan P."/>
            <person name="Buyck B."/>
            <person name="Bense V."/>
            <person name="Catcheside P."/>
            <person name="Chovatia M."/>
            <person name="Cooper J."/>
            <person name="Damon W."/>
            <person name="Desjardin D."/>
            <person name="Finy P."/>
            <person name="Geml J."/>
            <person name="Haridas S."/>
            <person name="Hughes K."/>
            <person name="Justo A."/>
            <person name="Karasinski D."/>
            <person name="Kautmanova I."/>
            <person name="Kiss B."/>
            <person name="Kocsube S."/>
            <person name="Kotiranta H."/>
            <person name="LaButti K.M."/>
            <person name="Lechner B.E."/>
            <person name="Liimatainen K."/>
            <person name="Lipzen A."/>
            <person name="Lukacs Z."/>
            <person name="Mihaltcheva S."/>
            <person name="Morgado L.N."/>
            <person name="Niskanen T."/>
            <person name="Noordeloos M.E."/>
            <person name="Ohm R.A."/>
            <person name="Ortiz-Santana B."/>
            <person name="Ovrebo C."/>
            <person name="Racz N."/>
            <person name="Riley R."/>
            <person name="Savchenko A."/>
            <person name="Shiryaev A."/>
            <person name="Soop K."/>
            <person name="Spirin V."/>
            <person name="Szebenyi C."/>
            <person name="Tomsovsky M."/>
            <person name="Tulloss R.E."/>
            <person name="Uehling J."/>
            <person name="Grigoriev I.V."/>
            <person name="Vagvolgyi C."/>
            <person name="Papp T."/>
            <person name="Martin F.M."/>
            <person name="Miettinen O."/>
            <person name="Hibbett D.S."/>
            <person name="Nagy L.G."/>
        </authorList>
    </citation>
    <scope>NUCLEOTIDE SEQUENCE [LARGE SCALE GENOMIC DNA]</scope>
    <source>
        <strain evidence="2 3">CBS 166.37</strain>
    </source>
</reference>
<name>A0A5C3MH12_9AGAR</name>
<dbReference type="PROSITE" id="PS50097">
    <property type="entry name" value="BTB"/>
    <property type="match status" value="1"/>
</dbReference>
<dbReference type="CDD" id="cd18186">
    <property type="entry name" value="BTB_POZ_ZBTB_KLHL-like"/>
    <property type="match status" value="1"/>
</dbReference>
<organism evidence="2 3">
    <name type="scientific">Crucibulum laeve</name>
    <dbReference type="NCBI Taxonomy" id="68775"/>
    <lineage>
        <taxon>Eukaryota</taxon>
        <taxon>Fungi</taxon>
        <taxon>Dikarya</taxon>
        <taxon>Basidiomycota</taxon>
        <taxon>Agaricomycotina</taxon>
        <taxon>Agaricomycetes</taxon>
        <taxon>Agaricomycetidae</taxon>
        <taxon>Agaricales</taxon>
        <taxon>Agaricineae</taxon>
        <taxon>Nidulariaceae</taxon>
        <taxon>Crucibulum</taxon>
    </lineage>
</organism>
<dbReference type="OrthoDB" id="71307at2759"/>
<accession>A0A5C3MH12</accession>
<dbReference type="InterPro" id="IPR011333">
    <property type="entry name" value="SKP1/BTB/POZ_sf"/>
</dbReference>